<proteinExistence type="predicted"/>
<gene>
    <name evidence="1" type="primary">LOC114324861</name>
</gene>
<evidence type="ECO:0000313" key="1">
    <source>
        <dbReference type="RefSeq" id="XP_028128568.1"/>
    </source>
</evidence>
<protein>
    <submittedName>
        <fullName evidence="1">Uncharacterized protein LOC114324861 isoform X2</fullName>
    </submittedName>
</protein>
<dbReference type="AlphaFoldDB" id="A0A6P7F3Z3"/>
<dbReference type="RefSeq" id="XP_028128568.1">
    <property type="nucleotide sequence ID" value="XM_028272767.1"/>
</dbReference>
<reference evidence="1" key="1">
    <citation type="submission" date="2025-08" db="UniProtKB">
        <authorList>
            <consortium name="RefSeq"/>
        </authorList>
    </citation>
    <scope>IDENTIFICATION</scope>
    <source>
        <tissue evidence="1">Whole insect</tissue>
    </source>
</reference>
<organism evidence="1">
    <name type="scientific">Diabrotica virgifera virgifera</name>
    <name type="common">western corn rootworm</name>
    <dbReference type="NCBI Taxonomy" id="50390"/>
    <lineage>
        <taxon>Eukaryota</taxon>
        <taxon>Metazoa</taxon>
        <taxon>Ecdysozoa</taxon>
        <taxon>Arthropoda</taxon>
        <taxon>Hexapoda</taxon>
        <taxon>Insecta</taxon>
        <taxon>Pterygota</taxon>
        <taxon>Neoptera</taxon>
        <taxon>Endopterygota</taxon>
        <taxon>Coleoptera</taxon>
        <taxon>Polyphaga</taxon>
        <taxon>Cucujiformia</taxon>
        <taxon>Chrysomeloidea</taxon>
        <taxon>Chrysomelidae</taxon>
        <taxon>Galerucinae</taxon>
        <taxon>Diabroticina</taxon>
        <taxon>Diabroticites</taxon>
        <taxon>Diabrotica</taxon>
    </lineage>
</organism>
<name>A0A6P7F3Z3_DIAVI</name>
<sequence>MERFNASTFNKSWNLWSWNFCINTFEGYPNIADAKHKLSIIRHQFKQKWSAARNTNARFLEMNQEWLKGTISLPKSGLSIGRPQKSFSELCERSKRRKTQELRTSDLHELAYATQMKLRETGEVEASKIVKVLTRGLRKQKNMQQQ</sequence>
<accession>A0A6P7F3Z3</accession>